<dbReference type="GO" id="GO:0006508">
    <property type="term" value="P:proteolysis"/>
    <property type="evidence" value="ECO:0007669"/>
    <property type="project" value="InterPro"/>
</dbReference>
<organism evidence="2 3">
    <name type="scientific">Dinghuibacter silviterrae</name>
    <dbReference type="NCBI Taxonomy" id="1539049"/>
    <lineage>
        <taxon>Bacteria</taxon>
        <taxon>Pseudomonadati</taxon>
        <taxon>Bacteroidota</taxon>
        <taxon>Chitinophagia</taxon>
        <taxon>Chitinophagales</taxon>
        <taxon>Chitinophagaceae</taxon>
        <taxon>Dinghuibacter</taxon>
    </lineage>
</organism>
<evidence type="ECO:0000313" key="2">
    <source>
        <dbReference type="EMBL" id="TDW99575.1"/>
    </source>
</evidence>
<dbReference type="PANTHER" id="PTHR32060">
    <property type="entry name" value="TAIL-SPECIFIC PROTEASE"/>
    <property type="match status" value="1"/>
</dbReference>
<evidence type="ECO:0000259" key="1">
    <source>
        <dbReference type="SMART" id="SM00245"/>
    </source>
</evidence>
<protein>
    <submittedName>
        <fullName evidence="2">Peptidase S41-like protein</fullName>
    </submittedName>
</protein>
<dbReference type="GO" id="GO:0030288">
    <property type="term" value="C:outer membrane-bounded periplasmic space"/>
    <property type="evidence" value="ECO:0007669"/>
    <property type="project" value="TreeGrafter"/>
</dbReference>
<dbReference type="Gene3D" id="3.90.226.10">
    <property type="entry name" value="2-enoyl-CoA Hydratase, Chain A, domain 1"/>
    <property type="match status" value="1"/>
</dbReference>
<name>A0A4R8DPC5_9BACT</name>
<dbReference type="OrthoDB" id="5480566at2"/>
<dbReference type="RefSeq" id="WP_133990389.1">
    <property type="nucleotide sequence ID" value="NZ_SODV01000001.1"/>
</dbReference>
<dbReference type="Pfam" id="PF03572">
    <property type="entry name" value="Peptidase_S41"/>
    <property type="match status" value="1"/>
</dbReference>
<feature type="domain" description="Tail specific protease" evidence="1">
    <location>
        <begin position="231"/>
        <end position="472"/>
    </location>
</feature>
<dbReference type="SUPFAM" id="SSF52096">
    <property type="entry name" value="ClpP/crotonase"/>
    <property type="match status" value="1"/>
</dbReference>
<accession>A0A4R8DPC5</accession>
<dbReference type="GO" id="GO:0004175">
    <property type="term" value="F:endopeptidase activity"/>
    <property type="evidence" value="ECO:0007669"/>
    <property type="project" value="TreeGrafter"/>
</dbReference>
<sequence length="500" mass="56446">MAYRILFFPLTVFLLVGCAAKRVASYTPEQTYSPEVLHRDFHLLENIMAADHPSLYWYTPSDSIHYFFHQADARIQGPMTEAAFRNLVAAALAHIRCGHTGVRYSLQYEDYLNRHPAPQFPFQVKILGNPGQPSLALVFSPYLKDTTFKAGDVITAINGIPAATLIDSLRGFFSVDGFCYNFAYQRISGDFPLWYQAVFGSDSMYRVSVERPGRGAFTAPVKAYDLQKDTTLAEALKIWEMGAPFRLSKKEELEQVRSLHIDSSGKLAVLTLRTFDDGLRENFVRQSFEILRKEKIPNLVIDLRTNSGGQLSNAVLLARYLKPDDFVFMDSVYAATRHISYKRYMDKTFLPQLGMTFLTRKRDDGFYHFTSLEGKRYHPIKRDHYQGHVFILTGGFTFSAASIFTANMKGSPDVTVLGEETGGGYYGNDGIYIPDVTLPGTRLRVSLPLFRMVINHTFPKDGRGVLPDIEVIPTTADIRGSVDPKMRKVLELVGLPVARY</sequence>
<dbReference type="InterPro" id="IPR005151">
    <property type="entry name" value="Tail-specific_protease"/>
</dbReference>
<dbReference type="PROSITE" id="PS51257">
    <property type="entry name" value="PROKAR_LIPOPROTEIN"/>
    <property type="match status" value="1"/>
</dbReference>
<dbReference type="EMBL" id="SODV01000001">
    <property type="protein sequence ID" value="TDW99575.1"/>
    <property type="molecule type" value="Genomic_DNA"/>
</dbReference>
<dbReference type="SMART" id="SM00245">
    <property type="entry name" value="TSPc"/>
    <property type="match status" value="1"/>
</dbReference>
<proteinExistence type="predicted"/>
<dbReference type="InterPro" id="IPR029045">
    <property type="entry name" value="ClpP/crotonase-like_dom_sf"/>
</dbReference>
<comment type="caution">
    <text evidence="2">The sequence shown here is derived from an EMBL/GenBank/DDBJ whole genome shotgun (WGS) entry which is preliminary data.</text>
</comment>
<dbReference type="PANTHER" id="PTHR32060:SF30">
    <property type="entry name" value="CARBOXY-TERMINAL PROCESSING PROTEASE CTPA"/>
    <property type="match status" value="1"/>
</dbReference>
<dbReference type="GO" id="GO:0008236">
    <property type="term" value="F:serine-type peptidase activity"/>
    <property type="evidence" value="ECO:0007669"/>
    <property type="project" value="InterPro"/>
</dbReference>
<gene>
    <name evidence="2" type="ORF">EDB95_0585</name>
</gene>
<dbReference type="AlphaFoldDB" id="A0A4R8DPC5"/>
<keyword evidence="3" id="KW-1185">Reference proteome</keyword>
<dbReference type="Proteomes" id="UP000294498">
    <property type="component" value="Unassembled WGS sequence"/>
</dbReference>
<evidence type="ECO:0000313" key="3">
    <source>
        <dbReference type="Proteomes" id="UP000294498"/>
    </source>
</evidence>
<reference evidence="2 3" key="1">
    <citation type="submission" date="2019-03" db="EMBL/GenBank/DDBJ databases">
        <title>Genomic Encyclopedia of Type Strains, Phase IV (KMG-IV): sequencing the most valuable type-strain genomes for metagenomic binning, comparative biology and taxonomic classification.</title>
        <authorList>
            <person name="Goeker M."/>
        </authorList>
    </citation>
    <scope>NUCLEOTIDE SEQUENCE [LARGE SCALE GENOMIC DNA]</scope>
    <source>
        <strain evidence="2 3">DSM 100059</strain>
    </source>
</reference>
<dbReference type="GO" id="GO:0007165">
    <property type="term" value="P:signal transduction"/>
    <property type="evidence" value="ECO:0007669"/>
    <property type="project" value="TreeGrafter"/>
</dbReference>